<keyword evidence="6 7" id="KW-0368">Histidine biosynthesis</keyword>
<evidence type="ECO:0000259" key="8">
    <source>
        <dbReference type="Pfam" id="PF00155"/>
    </source>
</evidence>
<dbReference type="EMBL" id="JBHSEC010000019">
    <property type="protein sequence ID" value="MFC4410958.1"/>
    <property type="molecule type" value="Genomic_DNA"/>
</dbReference>
<comment type="catalytic activity">
    <reaction evidence="7">
        <text>L-histidinol phosphate + 2-oxoglutarate = 3-(imidazol-4-yl)-2-oxopropyl phosphate + L-glutamate</text>
        <dbReference type="Rhea" id="RHEA:23744"/>
        <dbReference type="ChEBI" id="CHEBI:16810"/>
        <dbReference type="ChEBI" id="CHEBI:29985"/>
        <dbReference type="ChEBI" id="CHEBI:57766"/>
        <dbReference type="ChEBI" id="CHEBI:57980"/>
        <dbReference type="EC" id="2.6.1.9"/>
    </reaction>
</comment>
<dbReference type="Gene3D" id="3.40.640.10">
    <property type="entry name" value="Type I PLP-dependent aspartate aminotransferase-like (Major domain)"/>
    <property type="match status" value="1"/>
</dbReference>
<evidence type="ECO:0000256" key="6">
    <source>
        <dbReference type="ARBA" id="ARBA00023102"/>
    </source>
</evidence>
<dbReference type="Proteomes" id="UP001595817">
    <property type="component" value="Unassembled WGS sequence"/>
</dbReference>
<dbReference type="SUPFAM" id="SSF53383">
    <property type="entry name" value="PLP-dependent transferases"/>
    <property type="match status" value="1"/>
</dbReference>
<proteinExistence type="inferred from homology"/>
<keyword evidence="3 7" id="KW-0032">Aminotransferase</keyword>
<dbReference type="RefSeq" id="WP_378155383.1">
    <property type="nucleotide sequence ID" value="NZ_JBHSEC010000019.1"/>
</dbReference>
<dbReference type="GO" id="GO:0004400">
    <property type="term" value="F:histidinol-phosphate transaminase activity"/>
    <property type="evidence" value="ECO:0007669"/>
    <property type="project" value="UniProtKB-EC"/>
</dbReference>
<dbReference type="Pfam" id="PF00155">
    <property type="entry name" value="Aminotran_1_2"/>
    <property type="match status" value="1"/>
</dbReference>
<dbReference type="PANTHER" id="PTHR43643">
    <property type="entry name" value="HISTIDINOL-PHOSPHATE AMINOTRANSFERASE 2"/>
    <property type="match status" value="1"/>
</dbReference>
<evidence type="ECO:0000256" key="2">
    <source>
        <dbReference type="ARBA" id="ARBA00011738"/>
    </source>
</evidence>
<keyword evidence="10" id="KW-1185">Reference proteome</keyword>
<comment type="similarity">
    <text evidence="7">Belongs to the class-II pyridoxal-phosphate-dependent aminotransferase family. Histidinol-phosphate aminotransferase subfamily.</text>
</comment>
<keyword evidence="7" id="KW-0028">Amino-acid biosynthesis</keyword>
<gene>
    <name evidence="7 9" type="primary">hisC</name>
    <name evidence="9" type="ORF">ACFOZY_11065</name>
</gene>
<evidence type="ECO:0000313" key="9">
    <source>
        <dbReference type="EMBL" id="MFC4410958.1"/>
    </source>
</evidence>
<feature type="domain" description="Aminotransferase class I/classII large" evidence="8">
    <location>
        <begin position="30"/>
        <end position="355"/>
    </location>
</feature>
<evidence type="ECO:0000256" key="3">
    <source>
        <dbReference type="ARBA" id="ARBA00022576"/>
    </source>
</evidence>
<evidence type="ECO:0000256" key="4">
    <source>
        <dbReference type="ARBA" id="ARBA00022679"/>
    </source>
</evidence>
<accession>A0ABV8X6N0</accession>
<dbReference type="InterPro" id="IPR005861">
    <property type="entry name" value="HisP_aminotrans"/>
</dbReference>
<evidence type="ECO:0000313" key="10">
    <source>
        <dbReference type="Proteomes" id="UP001595817"/>
    </source>
</evidence>
<dbReference type="InterPro" id="IPR004839">
    <property type="entry name" value="Aminotransferase_I/II_large"/>
</dbReference>
<comment type="cofactor">
    <cofactor evidence="1 7">
        <name>pyridoxal 5'-phosphate</name>
        <dbReference type="ChEBI" id="CHEBI:597326"/>
    </cofactor>
</comment>
<dbReference type="Gene3D" id="3.90.1150.10">
    <property type="entry name" value="Aspartate Aminotransferase, domain 1"/>
    <property type="match status" value="1"/>
</dbReference>
<dbReference type="InterPro" id="IPR050106">
    <property type="entry name" value="HistidinolP_aminotransfase"/>
</dbReference>
<comment type="subunit">
    <text evidence="2 7">Homodimer.</text>
</comment>
<keyword evidence="5 7" id="KW-0663">Pyridoxal phosphate</keyword>
<dbReference type="CDD" id="cd00609">
    <property type="entry name" value="AAT_like"/>
    <property type="match status" value="1"/>
</dbReference>
<evidence type="ECO:0000256" key="5">
    <source>
        <dbReference type="ARBA" id="ARBA00022898"/>
    </source>
</evidence>
<dbReference type="PANTHER" id="PTHR43643:SF3">
    <property type="entry name" value="HISTIDINOL-PHOSPHATE AMINOTRANSFERASE"/>
    <property type="match status" value="1"/>
</dbReference>
<dbReference type="InterPro" id="IPR015422">
    <property type="entry name" value="PyrdxlP-dep_Trfase_small"/>
</dbReference>
<dbReference type="InterPro" id="IPR015424">
    <property type="entry name" value="PyrdxlP-dep_Trfase"/>
</dbReference>
<dbReference type="EC" id="2.6.1.9" evidence="7"/>
<comment type="pathway">
    <text evidence="7">Amino-acid biosynthesis; L-histidine biosynthesis; L-histidine from 5-phospho-alpha-D-ribose 1-diphosphate: step 7/9.</text>
</comment>
<dbReference type="HAMAP" id="MF_01023">
    <property type="entry name" value="HisC_aminotrans_2"/>
    <property type="match status" value="1"/>
</dbReference>
<name>A0ABV8X6N0_9LACT</name>
<feature type="modified residue" description="N6-(pyridoxal phosphate)lysine" evidence="7">
    <location>
        <position position="222"/>
    </location>
</feature>
<evidence type="ECO:0000256" key="7">
    <source>
        <dbReference type="HAMAP-Rule" id="MF_01023"/>
    </source>
</evidence>
<organism evidence="9 10">
    <name type="scientific">Chungangia koreensis</name>
    <dbReference type="NCBI Taxonomy" id="752657"/>
    <lineage>
        <taxon>Bacteria</taxon>
        <taxon>Bacillati</taxon>
        <taxon>Bacillota</taxon>
        <taxon>Bacilli</taxon>
        <taxon>Lactobacillales</taxon>
        <taxon>Chungangia</taxon>
    </lineage>
</organism>
<evidence type="ECO:0000256" key="1">
    <source>
        <dbReference type="ARBA" id="ARBA00001933"/>
    </source>
</evidence>
<dbReference type="InterPro" id="IPR015421">
    <property type="entry name" value="PyrdxlP-dep_Trfase_major"/>
</dbReference>
<protein>
    <recommendedName>
        <fullName evidence="7">Histidinol-phosphate aminotransferase</fullName>
        <ecNumber evidence="7">2.6.1.9</ecNumber>
    </recommendedName>
    <alternativeName>
        <fullName evidence="7">Imidazole acetol-phosphate transaminase</fullName>
    </alternativeName>
</protein>
<dbReference type="NCBIfam" id="TIGR01141">
    <property type="entry name" value="hisC"/>
    <property type="match status" value="1"/>
</dbReference>
<keyword evidence="4 7" id="KW-0808">Transferase</keyword>
<sequence>MKWKEQLKGMAAYQPGKSEEEVKRTFGLTKIVKLASNENPYGSSTAVEEYLNRVDLKANIYPDGYAGKLREALSKKLNVRPGQLLFGDGADEIISIISRSLLRPGVNAIMSKPSFVQYRHNAKVEGAEFREIPVKEGAQDLEKMLLAIDGQTTVVWLCSPNNPTGTLLKTEDLIKFMERVPTDVLVVLDEAYVHYITEPDFNEPISLLDRFENLLLLRTFSKIYGLASFRVGYAIGQESVISMLDPVRSPFNVSSISLGVAEAALADDEFIEMCRTKNAAGREQFRSYCEKRNLHLFDSQANFMLMEVKADADTVFLQLMKRGFIVRSGTGLDAPNYIRVTVGTKEQNDEFFEKLDEVLKELGVLS</sequence>
<reference evidence="10" key="1">
    <citation type="journal article" date="2019" name="Int. J. Syst. Evol. Microbiol.">
        <title>The Global Catalogue of Microorganisms (GCM) 10K type strain sequencing project: providing services to taxonomists for standard genome sequencing and annotation.</title>
        <authorList>
            <consortium name="The Broad Institute Genomics Platform"/>
            <consortium name="The Broad Institute Genome Sequencing Center for Infectious Disease"/>
            <person name="Wu L."/>
            <person name="Ma J."/>
        </authorList>
    </citation>
    <scope>NUCLEOTIDE SEQUENCE [LARGE SCALE GENOMIC DNA]</scope>
    <source>
        <strain evidence="10">CCUG 59778</strain>
    </source>
</reference>
<comment type="caution">
    <text evidence="9">The sequence shown here is derived from an EMBL/GenBank/DDBJ whole genome shotgun (WGS) entry which is preliminary data.</text>
</comment>